<keyword evidence="2" id="KW-1185">Reference proteome</keyword>
<dbReference type="EMBL" id="CP011970">
    <property type="protein sequence ID" value="AKP44744.1"/>
    <property type="molecule type" value="Genomic_DNA"/>
</dbReference>
<protein>
    <submittedName>
        <fullName evidence="1">Uncharacterized protein</fullName>
    </submittedName>
</protein>
<gene>
    <name evidence="1" type="ORF">CDIF1296T_phi070</name>
</gene>
<accession>A0ACA7UNM0</accession>
<reference evidence="1 2" key="1">
    <citation type="journal article" date="2015" name="Genome Announc.">
        <title>Complete Genome Sequence of the Novel Temperate Clostridium difficile Phage phiCDIF1296T.</title>
        <authorList>
            <person name="Wittmann J."/>
            <person name="Riedel T."/>
            <person name="Bunk B."/>
            <person name="Sproer C."/>
            <person name="Gronow S."/>
            <person name="Overmann J."/>
        </authorList>
    </citation>
    <scope>NUCLEOTIDE SEQUENCE [LARGE SCALE GENOMIC DNA]</scope>
    <source>
        <strain evidence="2">ATCC 9689 / DSM 1296 / BCRC 10642 / JCM 1296 / NCIMB 10666 / NCTC 11209 / 90556-M6S</strain>
    </source>
</reference>
<dbReference type="Proteomes" id="UP001510562">
    <property type="component" value="Chromosome"/>
</dbReference>
<organism evidence="1 2">
    <name type="scientific">Clostridioides difficile ATCC 9689 = DSM 1296</name>
    <dbReference type="NCBI Taxonomy" id="1121308"/>
    <lineage>
        <taxon>Bacteria</taxon>
        <taxon>Bacillati</taxon>
        <taxon>Bacillota</taxon>
        <taxon>Clostridia</taxon>
        <taxon>Peptostreptococcales</taxon>
        <taxon>Peptostreptococcaceae</taxon>
        <taxon>Clostridioides</taxon>
    </lineage>
</organism>
<evidence type="ECO:0000313" key="1">
    <source>
        <dbReference type="EMBL" id="AKP44744.1"/>
    </source>
</evidence>
<evidence type="ECO:0000313" key="2">
    <source>
        <dbReference type="Proteomes" id="UP001510562"/>
    </source>
</evidence>
<name>A0ACA7UNM0_CLODI</name>
<sequence>MIKFLIKNVHMGDKLYCINNIGNYKKGEIYTVSDTSFFGLFHKTKGENCLPIECYFIHLPKKEELESNPKSMTKEEIEDELGYKIKIVSK</sequence>
<proteinExistence type="predicted"/>